<comment type="similarity">
    <text evidence="3">Belongs to the peptidase M10B family.</text>
</comment>
<evidence type="ECO:0000256" key="2">
    <source>
        <dbReference type="ARBA" id="ARBA00004613"/>
    </source>
</evidence>
<evidence type="ECO:0000256" key="7">
    <source>
        <dbReference type="ARBA" id="ARBA00022737"/>
    </source>
</evidence>
<dbReference type="Pfam" id="PF00413">
    <property type="entry name" value="Peptidase_M10"/>
    <property type="match status" value="1"/>
</dbReference>
<dbReference type="SUPFAM" id="SSF55486">
    <property type="entry name" value="Metalloproteases ('zincins'), catalytic domain"/>
    <property type="match status" value="1"/>
</dbReference>
<dbReference type="AlphaFoldDB" id="A0A844AQK7"/>
<feature type="domain" description="Peptidase metallopeptidase" evidence="10">
    <location>
        <begin position="211"/>
        <end position="386"/>
    </location>
</feature>
<dbReference type="InterPro" id="IPR011049">
    <property type="entry name" value="Serralysin-like_metalloprot_C"/>
</dbReference>
<dbReference type="GO" id="GO:0008270">
    <property type="term" value="F:zinc ion binding"/>
    <property type="evidence" value="ECO:0007669"/>
    <property type="project" value="InterPro"/>
</dbReference>
<name>A0A844AQK7_9BURK</name>
<dbReference type="EMBL" id="WJBU01000003">
    <property type="protein sequence ID" value="MRD46455.1"/>
    <property type="molecule type" value="Genomic_DNA"/>
</dbReference>
<proteinExistence type="inferred from homology"/>
<keyword evidence="4" id="KW-0964">Secreted</keyword>
<evidence type="ECO:0000256" key="9">
    <source>
        <dbReference type="ARBA" id="ARBA00022833"/>
    </source>
</evidence>
<evidence type="ECO:0000313" key="12">
    <source>
        <dbReference type="Proteomes" id="UP000487350"/>
    </source>
</evidence>
<dbReference type="GO" id="GO:0031012">
    <property type="term" value="C:extracellular matrix"/>
    <property type="evidence" value="ECO:0007669"/>
    <property type="project" value="InterPro"/>
</dbReference>
<dbReference type="SUPFAM" id="SSF51120">
    <property type="entry name" value="beta-Roll"/>
    <property type="match status" value="2"/>
</dbReference>
<keyword evidence="11" id="KW-0482">Metalloprotease</keyword>
<dbReference type="InterPro" id="IPR006026">
    <property type="entry name" value="Peptidase_Metallo"/>
</dbReference>
<evidence type="ECO:0000313" key="11">
    <source>
        <dbReference type="EMBL" id="MRD46455.1"/>
    </source>
</evidence>
<evidence type="ECO:0000256" key="6">
    <source>
        <dbReference type="ARBA" id="ARBA00022723"/>
    </source>
</evidence>
<gene>
    <name evidence="11" type="ORF">GHT07_04155</name>
</gene>
<keyword evidence="9" id="KW-0862">Zinc</keyword>
<dbReference type="InterPro" id="IPR034033">
    <property type="entry name" value="Serralysin-like"/>
</dbReference>
<accession>A0A844AQK7</accession>
<evidence type="ECO:0000259" key="10">
    <source>
        <dbReference type="SMART" id="SM00235"/>
    </source>
</evidence>
<keyword evidence="7" id="KW-0677">Repeat</keyword>
<keyword evidence="8" id="KW-0378">Hydrolase</keyword>
<dbReference type="Pfam" id="PF08548">
    <property type="entry name" value="Peptidase_M10_C"/>
    <property type="match status" value="1"/>
</dbReference>
<reference evidence="11 12" key="1">
    <citation type="submission" date="2019-11" db="EMBL/GenBank/DDBJ databases">
        <title>Caenimonas koreensis gen. nov., sp. nov., isolated from activated sludge.</title>
        <authorList>
            <person name="Seung H.R."/>
        </authorList>
    </citation>
    <scope>NUCLEOTIDE SEQUENCE [LARGE SCALE GENOMIC DNA]</scope>
    <source>
        <strain evidence="11 12">EMB320</strain>
    </source>
</reference>
<dbReference type="CDD" id="cd04277">
    <property type="entry name" value="ZnMc_serralysin_like"/>
    <property type="match status" value="1"/>
</dbReference>
<dbReference type="RefSeq" id="WP_153583798.1">
    <property type="nucleotide sequence ID" value="NZ_WJBU01000003.1"/>
</dbReference>
<evidence type="ECO:0000256" key="4">
    <source>
        <dbReference type="ARBA" id="ARBA00022525"/>
    </source>
</evidence>
<dbReference type="OrthoDB" id="480426at2"/>
<dbReference type="GO" id="GO:0005509">
    <property type="term" value="F:calcium ion binding"/>
    <property type="evidence" value="ECO:0007669"/>
    <property type="project" value="InterPro"/>
</dbReference>
<evidence type="ECO:0000256" key="8">
    <source>
        <dbReference type="ARBA" id="ARBA00022801"/>
    </source>
</evidence>
<keyword evidence="6" id="KW-0479">Metal-binding</keyword>
<dbReference type="Proteomes" id="UP000487350">
    <property type="component" value="Unassembled WGS sequence"/>
</dbReference>
<comment type="subcellular location">
    <subcellularLocation>
        <location evidence="2">Secreted</location>
    </subcellularLocation>
</comment>
<dbReference type="Pfam" id="PF00353">
    <property type="entry name" value="HemolysinCabind"/>
    <property type="match status" value="2"/>
</dbReference>
<keyword evidence="12" id="KW-1185">Reference proteome</keyword>
<comment type="caution">
    <text evidence="11">The sequence shown here is derived from an EMBL/GenBank/DDBJ whole genome shotgun (WGS) entry which is preliminary data.</text>
</comment>
<evidence type="ECO:0000256" key="1">
    <source>
        <dbReference type="ARBA" id="ARBA00001913"/>
    </source>
</evidence>
<dbReference type="Gene3D" id="3.40.390.10">
    <property type="entry name" value="Collagenase (Catalytic Domain)"/>
    <property type="match status" value="1"/>
</dbReference>
<dbReference type="InterPro" id="IPR024079">
    <property type="entry name" value="MetalloPept_cat_dom_sf"/>
</dbReference>
<dbReference type="InterPro" id="IPR001343">
    <property type="entry name" value="Hemolysn_Ca-bd"/>
</dbReference>
<dbReference type="GO" id="GO:0006508">
    <property type="term" value="P:proteolysis"/>
    <property type="evidence" value="ECO:0007669"/>
    <property type="project" value="UniProtKB-KW"/>
</dbReference>
<dbReference type="InterPro" id="IPR001818">
    <property type="entry name" value="Pept_M10_metallopeptidase"/>
</dbReference>
<dbReference type="Gene3D" id="2.150.10.10">
    <property type="entry name" value="Serralysin-like metalloprotease, C-terminal"/>
    <property type="match status" value="1"/>
</dbReference>
<dbReference type="GO" id="GO:0005615">
    <property type="term" value="C:extracellular space"/>
    <property type="evidence" value="ECO:0007669"/>
    <property type="project" value="InterPro"/>
</dbReference>
<dbReference type="GO" id="GO:0004222">
    <property type="term" value="F:metalloendopeptidase activity"/>
    <property type="evidence" value="ECO:0007669"/>
    <property type="project" value="InterPro"/>
</dbReference>
<comment type="cofactor">
    <cofactor evidence="1">
        <name>Ca(2+)</name>
        <dbReference type="ChEBI" id="CHEBI:29108"/>
    </cofactor>
</comment>
<organism evidence="11 12">
    <name type="scientific">Caenimonas koreensis DSM 17982</name>
    <dbReference type="NCBI Taxonomy" id="1121255"/>
    <lineage>
        <taxon>Bacteria</taxon>
        <taxon>Pseudomonadati</taxon>
        <taxon>Pseudomonadota</taxon>
        <taxon>Betaproteobacteria</taxon>
        <taxon>Burkholderiales</taxon>
        <taxon>Comamonadaceae</taxon>
        <taxon>Caenimonas</taxon>
    </lineage>
</organism>
<evidence type="ECO:0000256" key="3">
    <source>
        <dbReference type="ARBA" id="ARBA00009490"/>
    </source>
</evidence>
<evidence type="ECO:0000256" key="5">
    <source>
        <dbReference type="ARBA" id="ARBA00022670"/>
    </source>
</evidence>
<dbReference type="InterPro" id="IPR013858">
    <property type="entry name" value="Peptidase_M10B_C"/>
</dbReference>
<protein>
    <submittedName>
        <fullName evidence="11">Matrixin family metalloprotease</fullName>
    </submittedName>
</protein>
<sequence>MSDVHGSAGADNYIQGEAEKDEWLNYFGEQGDDVIKMWQGQAIGGPGNDRIEQLASTDWWRELAVAYWDAPAGVVVDLQAGWAQDGWGTVDTLIGVDSAYSGWNDDALYGSATDNHFSSGSGNDTIDGRGGIDYVVLPWLHSDGPGTIDEFNIDVSVDGRHATITSAFDTHLHLELTDVERIAVNWDAPYLDIASFIDPNDMADQGLTAAASQRWNANAAMGTATTVSFSFVQSAPLTGPGATGFRAFTTAERDHVREILASVSAVTNLSFVEVADTGAGGQMRFGVSQQAATKGVSYAPSASPANATAGDVWMDVESMVSLAAGSEGMQALLHEIGHALGLRHPRNVDAGDAWSVQWRETDDVSSLTVMTSTQSSDGLFRADWGPLDVAALRYLYGTKAINATSNTYVVGGADAQAERTIVDDGGTDTLDASSSAVGVVLDLTPGHRSSVGLSAQAQVAVDNLGIALGTMIESAIGSSQDDVLVGNAGNNTLTGGLGNDDINGGDGRDTAAFAGARADYALSESFGYRYVTANDGTSGFDVLSSIERLKFSDVSIAYDVDGGNAGLAVKLLGILLPAIAANTYYRGVVLSYLDGGGSVNTLIDLGLDLVLGPNASNQQVVTLLYTNLVGFAPDAGSLALYSGMIDSHALTKEQLTLLAADVSLNLDHIGYAGIVESGLVYEV</sequence>
<dbReference type="SMART" id="SM00235">
    <property type="entry name" value="ZnMc"/>
    <property type="match status" value="1"/>
</dbReference>
<dbReference type="PRINTS" id="PR00313">
    <property type="entry name" value="CABNDNGRPT"/>
</dbReference>
<keyword evidence="5 11" id="KW-0645">Protease</keyword>